<dbReference type="RefSeq" id="WP_390307417.1">
    <property type="nucleotide sequence ID" value="NZ_JBHRRZ010000036.1"/>
</dbReference>
<proteinExistence type="predicted"/>
<name>A0ABV7A996_9BACI</name>
<evidence type="ECO:0008006" key="3">
    <source>
        <dbReference type="Google" id="ProtNLM"/>
    </source>
</evidence>
<evidence type="ECO:0000313" key="1">
    <source>
        <dbReference type="EMBL" id="MFC2949448.1"/>
    </source>
</evidence>
<organism evidence="1 2">
    <name type="scientific">Virgibacillus sediminis</name>
    <dbReference type="NCBI Taxonomy" id="202260"/>
    <lineage>
        <taxon>Bacteria</taxon>
        <taxon>Bacillati</taxon>
        <taxon>Bacillota</taxon>
        <taxon>Bacilli</taxon>
        <taxon>Bacillales</taxon>
        <taxon>Bacillaceae</taxon>
        <taxon>Virgibacillus</taxon>
    </lineage>
</organism>
<keyword evidence="2" id="KW-1185">Reference proteome</keyword>
<dbReference type="Proteomes" id="UP001595387">
    <property type="component" value="Unassembled WGS sequence"/>
</dbReference>
<sequence length="147" mass="16961">MMRRIFVISIVSLTAVLAVTYIFIQEEPVTLAEEKSAYKQNGEFILRIKVEGAEPDIIVHQSLQYIGEEPVEIKHRTPLVSVSLFHRNHDYTGSFMSRKMEKGDIHHQDAVAITVDEKGKQNLYIQARFRADGDEMEIDHVEELMFN</sequence>
<dbReference type="EMBL" id="JBHRRZ010000036">
    <property type="protein sequence ID" value="MFC2949448.1"/>
    <property type="molecule type" value="Genomic_DNA"/>
</dbReference>
<reference evidence="2" key="1">
    <citation type="journal article" date="2019" name="Int. J. Syst. Evol. Microbiol.">
        <title>The Global Catalogue of Microorganisms (GCM) 10K type strain sequencing project: providing services to taxonomists for standard genome sequencing and annotation.</title>
        <authorList>
            <consortium name="The Broad Institute Genomics Platform"/>
            <consortium name="The Broad Institute Genome Sequencing Center for Infectious Disease"/>
            <person name="Wu L."/>
            <person name="Ma J."/>
        </authorList>
    </citation>
    <scope>NUCLEOTIDE SEQUENCE [LARGE SCALE GENOMIC DNA]</scope>
    <source>
        <strain evidence="2">KCTC 13193</strain>
    </source>
</reference>
<comment type="caution">
    <text evidence="1">The sequence shown here is derived from an EMBL/GenBank/DDBJ whole genome shotgun (WGS) entry which is preliminary data.</text>
</comment>
<protein>
    <recommendedName>
        <fullName evidence="3">YtkA-like domain-containing protein</fullName>
    </recommendedName>
</protein>
<accession>A0ABV7A996</accession>
<gene>
    <name evidence="1" type="ORF">ACFODW_14095</name>
</gene>
<evidence type="ECO:0000313" key="2">
    <source>
        <dbReference type="Proteomes" id="UP001595387"/>
    </source>
</evidence>